<dbReference type="PANTHER" id="PTHR33768:SF7">
    <property type="entry name" value="CFAP97 DOMAIN CONTAINING 2"/>
    <property type="match status" value="1"/>
</dbReference>
<dbReference type="InterPro" id="IPR038792">
    <property type="entry name" value="CFAP97D1/2"/>
</dbReference>
<accession>A0A5A9P3C2</accession>
<dbReference type="EMBL" id="SOYY01000010">
    <property type="protein sequence ID" value="KAA0715671.1"/>
    <property type="molecule type" value="Genomic_DNA"/>
</dbReference>
<dbReference type="InterPro" id="IPR029488">
    <property type="entry name" value="Hmw/CFAP97"/>
</dbReference>
<organism evidence="3 4">
    <name type="scientific">Triplophysa tibetana</name>
    <dbReference type="NCBI Taxonomy" id="1572043"/>
    <lineage>
        <taxon>Eukaryota</taxon>
        <taxon>Metazoa</taxon>
        <taxon>Chordata</taxon>
        <taxon>Craniata</taxon>
        <taxon>Vertebrata</taxon>
        <taxon>Euteleostomi</taxon>
        <taxon>Actinopterygii</taxon>
        <taxon>Neopterygii</taxon>
        <taxon>Teleostei</taxon>
        <taxon>Ostariophysi</taxon>
        <taxon>Cypriniformes</taxon>
        <taxon>Nemacheilidae</taxon>
        <taxon>Triplophysa</taxon>
    </lineage>
</organism>
<name>A0A5A9P3C2_9TELE</name>
<dbReference type="Pfam" id="PF13879">
    <property type="entry name" value="Hmw_CFAP97"/>
    <property type="match status" value="1"/>
</dbReference>
<feature type="region of interest" description="Disordered" evidence="2">
    <location>
        <begin position="186"/>
        <end position="218"/>
    </location>
</feature>
<feature type="compositionally biased region" description="Basic and acidic residues" evidence="2">
    <location>
        <begin position="204"/>
        <end position="218"/>
    </location>
</feature>
<sequence length="218" mass="25808">MQYQAYQPILPSVNKYLQYKWDKSCYEMHRKKVKSARPTIATTPPKTYNHLIVKLKKLQLEEERVSRIKRENQMLLDKMSHIMQTTGGVDCKNDYVKKSLGEGKRQLELLHIAKENQKILQRLSTCRPHYNIQAWHNQWLENIEFMKNMSRYPSQYTRKGSLLPPISADRHRTVVHDKVKKKNIRRHVHADSADMMDEKEDSDNETKSEVKVTSEDEA</sequence>
<comment type="similarity">
    <text evidence="1">Belongs to the CFAP97 family.</text>
</comment>
<evidence type="ECO:0000256" key="2">
    <source>
        <dbReference type="SAM" id="MobiDB-lite"/>
    </source>
</evidence>
<dbReference type="Proteomes" id="UP000324632">
    <property type="component" value="Chromosome 10"/>
</dbReference>
<dbReference type="AlphaFoldDB" id="A0A5A9P3C2"/>
<evidence type="ECO:0000313" key="4">
    <source>
        <dbReference type="Proteomes" id="UP000324632"/>
    </source>
</evidence>
<evidence type="ECO:0000256" key="1">
    <source>
        <dbReference type="ARBA" id="ARBA00008315"/>
    </source>
</evidence>
<keyword evidence="4" id="KW-1185">Reference proteome</keyword>
<evidence type="ECO:0000313" key="3">
    <source>
        <dbReference type="EMBL" id="KAA0715671.1"/>
    </source>
</evidence>
<gene>
    <name evidence="3" type="ORF">E1301_Tti008510</name>
</gene>
<dbReference type="PANTHER" id="PTHR33768">
    <property type="entry name" value="MIP11318P"/>
    <property type="match status" value="1"/>
</dbReference>
<protein>
    <submittedName>
        <fullName evidence="3">Uncharacterized protein</fullName>
    </submittedName>
</protein>
<proteinExistence type="inferred from homology"/>
<feature type="compositionally biased region" description="Acidic residues" evidence="2">
    <location>
        <begin position="194"/>
        <end position="203"/>
    </location>
</feature>
<reference evidence="3 4" key="1">
    <citation type="journal article" date="2019" name="Mol. Ecol. Resour.">
        <title>Chromosome-level genome assembly of Triplophysa tibetana, a fish adapted to the harsh high-altitude environment of the Tibetan Plateau.</title>
        <authorList>
            <person name="Yang X."/>
            <person name="Liu H."/>
            <person name="Ma Z."/>
            <person name="Zou Y."/>
            <person name="Zou M."/>
            <person name="Mao Y."/>
            <person name="Li X."/>
            <person name="Wang H."/>
            <person name="Chen T."/>
            <person name="Wang W."/>
            <person name="Yang R."/>
        </authorList>
    </citation>
    <scope>NUCLEOTIDE SEQUENCE [LARGE SCALE GENOMIC DNA]</scope>
    <source>
        <strain evidence="3">TTIB1903HZAU</strain>
        <tissue evidence="3">Muscle</tissue>
    </source>
</reference>
<comment type="caution">
    <text evidence="3">The sequence shown here is derived from an EMBL/GenBank/DDBJ whole genome shotgun (WGS) entry which is preliminary data.</text>
</comment>